<organism evidence="1 2">
    <name type="scientific">Acaulospora colombiana</name>
    <dbReference type="NCBI Taxonomy" id="27376"/>
    <lineage>
        <taxon>Eukaryota</taxon>
        <taxon>Fungi</taxon>
        <taxon>Fungi incertae sedis</taxon>
        <taxon>Mucoromycota</taxon>
        <taxon>Glomeromycotina</taxon>
        <taxon>Glomeromycetes</taxon>
        <taxon>Diversisporales</taxon>
        <taxon>Acaulosporaceae</taxon>
        <taxon>Acaulospora</taxon>
    </lineage>
</organism>
<comment type="caution">
    <text evidence="1">The sequence shown here is derived from an EMBL/GenBank/DDBJ whole genome shotgun (WGS) entry which is preliminary data.</text>
</comment>
<proteinExistence type="predicted"/>
<dbReference type="Proteomes" id="UP000789525">
    <property type="component" value="Unassembled WGS sequence"/>
</dbReference>
<feature type="non-terminal residue" evidence="1">
    <location>
        <position position="1"/>
    </location>
</feature>
<evidence type="ECO:0000313" key="1">
    <source>
        <dbReference type="EMBL" id="CAG8692718.1"/>
    </source>
</evidence>
<accession>A0ACA9P7K0</accession>
<evidence type="ECO:0000313" key="2">
    <source>
        <dbReference type="Proteomes" id="UP000789525"/>
    </source>
</evidence>
<gene>
    <name evidence="1" type="ORF">ACOLOM_LOCUS9896</name>
</gene>
<dbReference type="EMBL" id="CAJVPT010029991">
    <property type="protein sequence ID" value="CAG8692718.1"/>
    <property type="molecule type" value="Genomic_DNA"/>
</dbReference>
<sequence>AFMSRVSGLNPLASKGQKSQPKHSRDVILLEDLPNLHHDGTLHSFQRVVIDHLERSEIPIILIISDVGLRGEHKDEEGWRRSSSSTIDAYNILPKSTLQGPLVTTIRKGLNWVLDRHFGEKSEYKPSKAMLDSIVESANGDIRIALMGLQFCCAGDDPSESQSKSTREPNITDGELDEREPLPSHLSQFQRSKSLVNLNNYYQFCEEVEQCETIMDTLSLIDALGDSWDNRRDITSEKFHIMAGGTLMGLPSPVPRLNQKMYKPHYFESLKESQRVGASVIEVADWLAGNGNIWSPEETKLLLPIALRHASWIDHRSFSNLPWIREKRHSEVALDENDVYSEEETSQTEIRGQSDDKKILEPPIRGDDKYWLQEDDIGEFYLLCTHKMPLSSPLNFPKWLSENGDLLKPPVNNYCVYSGQDHIVMVVGGPNERNDYHVNETEVWSPAEHFINLIFSLGMVLPAQGSNVTQSGR</sequence>
<name>A0ACA9P7K0_9GLOM</name>
<keyword evidence="2" id="KW-1185">Reference proteome</keyword>
<protein>
    <submittedName>
        <fullName evidence="1">13936_t:CDS:1</fullName>
    </submittedName>
</protein>
<reference evidence="1" key="1">
    <citation type="submission" date="2021-06" db="EMBL/GenBank/DDBJ databases">
        <authorList>
            <person name="Kallberg Y."/>
            <person name="Tangrot J."/>
            <person name="Rosling A."/>
        </authorList>
    </citation>
    <scope>NUCLEOTIDE SEQUENCE</scope>
    <source>
        <strain evidence="1">CL356</strain>
    </source>
</reference>